<organism evidence="3 4">
    <name type="scientific">Polyangium spumosum</name>
    <dbReference type="NCBI Taxonomy" id="889282"/>
    <lineage>
        <taxon>Bacteria</taxon>
        <taxon>Pseudomonadati</taxon>
        <taxon>Myxococcota</taxon>
        <taxon>Polyangia</taxon>
        <taxon>Polyangiales</taxon>
        <taxon>Polyangiaceae</taxon>
        <taxon>Polyangium</taxon>
    </lineage>
</organism>
<accession>A0A6N7Q1N0</accession>
<evidence type="ECO:0000313" key="4">
    <source>
        <dbReference type="Proteomes" id="UP000440224"/>
    </source>
</evidence>
<keyword evidence="4" id="KW-1185">Reference proteome</keyword>
<dbReference type="PANTHER" id="PTHR10579">
    <property type="entry name" value="CALCIUM-ACTIVATED CHLORIDE CHANNEL REGULATOR"/>
    <property type="match status" value="1"/>
</dbReference>
<dbReference type="InterPro" id="IPR036465">
    <property type="entry name" value="vWFA_dom_sf"/>
</dbReference>
<protein>
    <submittedName>
        <fullName evidence="3">VWA domain-containing protein</fullName>
    </submittedName>
</protein>
<dbReference type="PROSITE" id="PS50234">
    <property type="entry name" value="VWFA"/>
    <property type="match status" value="1"/>
</dbReference>
<dbReference type="EMBL" id="WJIE01000010">
    <property type="protein sequence ID" value="MRG96154.1"/>
    <property type="molecule type" value="Genomic_DNA"/>
</dbReference>
<proteinExistence type="predicted"/>
<dbReference type="SUPFAM" id="SSF53300">
    <property type="entry name" value="vWA-like"/>
    <property type="match status" value="1"/>
</dbReference>
<dbReference type="Proteomes" id="UP000440224">
    <property type="component" value="Unassembled WGS sequence"/>
</dbReference>
<dbReference type="SMART" id="SM00327">
    <property type="entry name" value="VWA"/>
    <property type="match status" value="1"/>
</dbReference>
<dbReference type="InterPro" id="IPR051266">
    <property type="entry name" value="CLCR"/>
</dbReference>
<dbReference type="PANTHER" id="PTHR10579:SF43">
    <property type="entry name" value="ZINC FINGER (C3HC4-TYPE RING FINGER) FAMILY PROTEIN"/>
    <property type="match status" value="1"/>
</dbReference>
<comment type="caution">
    <text evidence="3">The sequence shown here is derived from an EMBL/GenBank/DDBJ whole genome shotgun (WGS) entry which is preliminary data.</text>
</comment>
<name>A0A6N7Q1N0_9BACT</name>
<sequence length="611" mass="66429">MTGLRIRWKTTVVMAATPSTMARVLRNSCTSCIPRDVAPTRRGHQGGMALGENFVPQRPTGARRRAAAAGTRPCPGAPLLPPPLQRAQPGKEVSMQIILFLATLVLFAQPALAEPRVDVTYRYERADTARVESETRFVNIPPLGPPGLVATDPGIEKTIFLAQTAQTVVDFLGRYEKACPRPIHLPWDHITTGCAAPRKAVASSLQNEIRTLNTQILQNSRLRADRDIAEVMDLVRALAANMEQARDPVGGYTQPTRLRTWGGGGFFLAAAPAGGLAVTGGGAQGFGYFRKLVRDQHVPKAEVLTIEGFLREFSLPLTRAADCRALVCVNPAVAVDAEKRRLYVQLGMSSAMTAALFERDPLNLSVVLDVSGSMSADDGTEKSRLEWAKDALVRTIEELDEEDVLSIVLFETNSEILVRPAPVGDKEALITKVRALQTRGSTNLEAGLRDGFTLVRENVDRLPGYEHRVILISDAGLNTGVTDTTSLERLVQEQARRRVGLTALGVGENFHQSVIHAISSSRGGNYLFVQSGEDMLRYFQAFDYLVTPVAYDFNVGVVVQGIGAELVRAYGVTTEGGAQPARALIDLKTLFFTEAGGAILLEYELPRAHHE</sequence>
<dbReference type="InterPro" id="IPR002035">
    <property type="entry name" value="VWF_A"/>
</dbReference>
<evidence type="ECO:0000256" key="1">
    <source>
        <dbReference type="SAM" id="MobiDB-lite"/>
    </source>
</evidence>
<feature type="domain" description="VWFA" evidence="2">
    <location>
        <begin position="363"/>
        <end position="545"/>
    </location>
</feature>
<dbReference type="Gene3D" id="3.40.50.410">
    <property type="entry name" value="von Willebrand factor, type A domain"/>
    <property type="match status" value="1"/>
</dbReference>
<feature type="region of interest" description="Disordered" evidence="1">
    <location>
        <begin position="36"/>
        <end position="56"/>
    </location>
</feature>
<dbReference type="AlphaFoldDB" id="A0A6N7Q1N0"/>
<dbReference type="Pfam" id="PF13519">
    <property type="entry name" value="VWA_2"/>
    <property type="match status" value="1"/>
</dbReference>
<evidence type="ECO:0000313" key="3">
    <source>
        <dbReference type="EMBL" id="MRG96154.1"/>
    </source>
</evidence>
<dbReference type="OrthoDB" id="9784383at2"/>
<gene>
    <name evidence="3" type="ORF">GF068_30160</name>
</gene>
<evidence type="ECO:0000259" key="2">
    <source>
        <dbReference type="PROSITE" id="PS50234"/>
    </source>
</evidence>
<reference evidence="3 4" key="1">
    <citation type="submission" date="2019-10" db="EMBL/GenBank/DDBJ databases">
        <title>A soil myxobacterium in the family Polyangiaceae.</title>
        <authorList>
            <person name="Li Y."/>
            <person name="Wang J."/>
        </authorList>
    </citation>
    <scope>NUCLEOTIDE SEQUENCE [LARGE SCALE GENOMIC DNA]</scope>
    <source>
        <strain evidence="3 4">DSM 14734</strain>
    </source>
</reference>